<keyword evidence="2" id="KW-0732">Signal</keyword>
<evidence type="ECO:0000313" key="4">
    <source>
        <dbReference type="Proteomes" id="UP000292362"/>
    </source>
</evidence>
<protein>
    <submittedName>
        <fullName evidence="3">Uncharacterized protein</fullName>
    </submittedName>
</protein>
<accession>A0A4Q9L3J8</accession>
<gene>
    <name evidence="3" type="ORF">CWI37_0639p0010</name>
</gene>
<dbReference type="AlphaFoldDB" id="A0A4Q9L3J8"/>
<dbReference type="VEuPathDB" id="MicrosporidiaDB:CWI37_0639p0010"/>
<organism evidence="3 4">
    <name type="scientific">Hamiltosporidium tvaerminnensis</name>
    <dbReference type="NCBI Taxonomy" id="1176355"/>
    <lineage>
        <taxon>Eukaryota</taxon>
        <taxon>Fungi</taxon>
        <taxon>Fungi incertae sedis</taxon>
        <taxon>Microsporidia</taxon>
        <taxon>Dubosqiidae</taxon>
        <taxon>Hamiltosporidium</taxon>
    </lineage>
</organism>
<sequence>MNILWGFVTMIPFLLATPNEDDTREIQRIVRDQQGKNRRASDQGTQASSSQEKTRSEVSVDPNKSSGISSQKSQSAVSLDSICSSILDFSDLEDYVKYKRRKKSSVQVKRTRKEIERDAAKGREIYFRQAQPCTII</sequence>
<dbReference type="EMBL" id="PITJ01000639">
    <property type="protein sequence ID" value="TBU01736.1"/>
    <property type="molecule type" value="Genomic_DNA"/>
</dbReference>
<dbReference type="Proteomes" id="UP000292362">
    <property type="component" value="Unassembled WGS sequence"/>
</dbReference>
<evidence type="ECO:0000256" key="2">
    <source>
        <dbReference type="SAM" id="SignalP"/>
    </source>
</evidence>
<feature type="chain" id="PRO_5020899769" evidence="2">
    <location>
        <begin position="17"/>
        <end position="136"/>
    </location>
</feature>
<feature type="signal peptide" evidence="2">
    <location>
        <begin position="1"/>
        <end position="16"/>
    </location>
</feature>
<feature type="compositionally biased region" description="Low complexity" evidence="1">
    <location>
        <begin position="65"/>
        <end position="77"/>
    </location>
</feature>
<evidence type="ECO:0000313" key="3">
    <source>
        <dbReference type="EMBL" id="TBU01736.1"/>
    </source>
</evidence>
<reference evidence="3 4" key="1">
    <citation type="submission" date="2017-12" db="EMBL/GenBank/DDBJ databases">
        <authorList>
            <person name="Pombert J.-F."/>
            <person name="Haag K.L."/>
            <person name="Ebert D."/>
        </authorList>
    </citation>
    <scope>NUCLEOTIDE SEQUENCE [LARGE SCALE GENOMIC DNA]</scope>
    <source>
        <strain evidence="3">FI-OER-3-3</strain>
    </source>
</reference>
<proteinExistence type="predicted"/>
<evidence type="ECO:0000256" key="1">
    <source>
        <dbReference type="SAM" id="MobiDB-lite"/>
    </source>
</evidence>
<feature type="compositionally biased region" description="Basic and acidic residues" evidence="1">
    <location>
        <begin position="25"/>
        <end position="41"/>
    </location>
</feature>
<feature type="compositionally biased region" description="Polar residues" evidence="1">
    <location>
        <begin position="42"/>
        <end position="51"/>
    </location>
</feature>
<name>A0A4Q9L3J8_9MICR</name>
<feature type="region of interest" description="Disordered" evidence="1">
    <location>
        <begin position="25"/>
        <end position="77"/>
    </location>
</feature>
<comment type="caution">
    <text evidence="3">The sequence shown here is derived from an EMBL/GenBank/DDBJ whole genome shotgun (WGS) entry which is preliminary data.</text>
</comment>